<evidence type="ECO:0000256" key="1">
    <source>
        <dbReference type="SAM" id="Phobius"/>
    </source>
</evidence>
<reference evidence="3" key="1">
    <citation type="submission" date="2017-04" db="EMBL/GenBank/DDBJ databases">
        <title>Function of individual gut microbiota members based on whole genome sequencing of pure cultures obtained from chicken caecum.</title>
        <authorList>
            <person name="Medvecky M."/>
            <person name="Cejkova D."/>
            <person name="Polansky O."/>
            <person name="Karasova D."/>
            <person name="Kubasova T."/>
            <person name="Cizek A."/>
            <person name="Rychlik I."/>
        </authorList>
    </citation>
    <scope>NUCLEOTIDE SEQUENCE [LARGE SCALE GENOMIC DNA]</scope>
    <source>
        <strain evidence="3">An90</strain>
    </source>
</reference>
<keyword evidence="1" id="KW-0472">Membrane</keyword>
<keyword evidence="1" id="KW-1133">Transmembrane helix</keyword>
<name>A0A1Y3QXB7_9BACT</name>
<feature type="transmembrane region" description="Helical" evidence="1">
    <location>
        <begin position="79"/>
        <end position="103"/>
    </location>
</feature>
<evidence type="ECO:0000313" key="2">
    <source>
        <dbReference type="EMBL" id="OUN02049.1"/>
    </source>
</evidence>
<dbReference type="Proteomes" id="UP000195772">
    <property type="component" value="Unassembled WGS sequence"/>
</dbReference>
<dbReference type="RefSeq" id="WP_018697136.1">
    <property type="nucleotide sequence ID" value="NZ_AP031440.1"/>
</dbReference>
<gene>
    <name evidence="2" type="ORF">B5G41_13330</name>
</gene>
<keyword evidence="1" id="KW-0812">Transmembrane</keyword>
<accession>A0A1Y3QXB7</accession>
<feature type="transmembrane region" description="Helical" evidence="1">
    <location>
        <begin position="38"/>
        <end position="58"/>
    </location>
</feature>
<dbReference type="OrthoDB" id="1003052at2"/>
<proteinExistence type="predicted"/>
<evidence type="ECO:0000313" key="3">
    <source>
        <dbReference type="Proteomes" id="UP000195772"/>
    </source>
</evidence>
<sequence>MIRKLLLILRFYYSAMFFFCMAVSIGFAWVVSNHGPTIIPWCLLGKAAVYPLYLYVWIVQRYGDEFFYYRNLGVRRRELLGVSCGVDFILCYVLLKLTAAFLYEPL</sequence>
<dbReference type="AlphaFoldDB" id="A0A1Y3QXB7"/>
<dbReference type="EMBL" id="NFHB01000010">
    <property type="protein sequence ID" value="OUN02049.1"/>
    <property type="molecule type" value="Genomic_DNA"/>
</dbReference>
<organism evidence="2 3">
    <name type="scientific">Alistipes onderdonkii</name>
    <dbReference type="NCBI Taxonomy" id="328813"/>
    <lineage>
        <taxon>Bacteria</taxon>
        <taxon>Pseudomonadati</taxon>
        <taxon>Bacteroidota</taxon>
        <taxon>Bacteroidia</taxon>
        <taxon>Bacteroidales</taxon>
        <taxon>Rikenellaceae</taxon>
        <taxon>Alistipes</taxon>
    </lineage>
</organism>
<comment type="caution">
    <text evidence="2">The sequence shown here is derived from an EMBL/GenBank/DDBJ whole genome shotgun (WGS) entry which is preliminary data.</text>
</comment>
<feature type="transmembrane region" description="Helical" evidence="1">
    <location>
        <begin position="12"/>
        <end position="32"/>
    </location>
</feature>
<protein>
    <submittedName>
        <fullName evidence="2">Uncharacterized protein</fullName>
    </submittedName>
</protein>